<organism evidence="1 2">
    <name type="scientific">Mucilaginibacter gotjawali</name>
    <dbReference type="NCBI Taxonomy" id="1550579"/>
    <lineage>
        <taxon>Bacteria</taxon>
        <taxon>Pseudomonadati</taxon>
        <taxon>Bacteroidota</taxon>
        <taxon>Sphingobacteriia</taxon>
        <taxon>Sphingobacteriales</taxon>
        <taxon>Sphingobacteriaceae</taxon>
        <taxon>Mucilaginibacter</taxon>
    </lineage>
</organism>
<accession>A0A110B033</accession>
<dbReference type="KEGG" id="mgot:MgSA37_00270"/>
<protein>
    <submittedName>
        <fullName evidence="1">Uncharacterized protein</fullName>
    </submittedName>
</protein>
<evidence type="ECO:0000313" key="1">
    <source>
        <dbReference type="EMBL" id="BAU52120.1"/>
    </source>
</evidence>
<dbReference type="AlphaFoldDB" id="A0A110B033"/>
<dbReference type="PROSITE" id="PS51257">
    <property type="entry name" value="PROKAR_LIPOPROTEIN"/>
    <property type="match status" value="1"/>
</dbReference>
<gene>
    <name evidence="1" type="ORF">MgSA37_00270</name>
</gene>
<proteinExistence type="predicted"/>
<reference evidence="1 2" key="1">
    <citation type="submission" date="2015-12" db="EMBL/GenBank/DDBJ databases">
        <title>Genome sequence of Mucilaginibacter gotjawali.</title>
        <authorList>
            <person name="Lee J.S."/>
            <person name="Lee K.C."/>
            <person name="Kim K.K."/>
            <person name="Lee B.W."/>
        </authorList>
    </citation>
    <scope>NUCLEOTIDE SEQUENCE [LARGE SCALE GENOMIC DNA]</scope>
    <source>
        <strain evidence="1 2">SA3-7</strain>
    </source>
</reference>
<dbReference type="RefSeq" id="WP_096349477.1">
    <property type="nucleotide sequence ID" value="NZ_AP017313.1"/>
</dbReference>
<keyword evidence="2" id="KW-1185">Reference proteome</keyword>
<evidence type="ECO:0000313" key="2">
    <source>
        <dbReference type="Proteomes" id="UP000218263"/>
    </source>
</evidence>
<dbReference type="EMBL" id="AP017313">
    <property type="protein sequence ID" value="BAU52120.1"/>
    <property type="molecule type" value="Genomic_DNA"/>
</dbReference>
<name>A0A110B033_9SPHI</name>
<dbReference type="Proteomes" id="UP000218263">
    <property type="component" value="Chromosome"/>
</dbReference>
<sequence>MINSKYVLTLILLGLLSCKQPKPQSVNKDIFLIGKWENCQELFLQGDGRSIPMSRNACPFIIFDKNYMGYVKMGDATITSSFNWSAGNDKLIIRQSKNAGRPFFGLGVFKLLYKNNQVIKQVVMFDTVRKVKYILER</sequence>
<dbReference type="OrthoDB" id="9919003at2"/>